<proteinExistence type="predicted"/>
<dbReference type="Proteomes" id="UP000631114">
    <property type="component" value="Unassembled WGS sequence"/>
</dbReference>
<gene>
    <name evidence="7" type="ORF">IFM89_022547</name>
</gene>
<dbReference type="PROSITE" id="PS50888">
    <property type="entry name" value="BHLH"/>
    <property type="match status" value="1"/>
</dbReference>
<dbReference type="Gene3D" id="4.10.280.10">
    <property type="entry name" value="Helix-loop-helix DNA-binding domain"/>
    <property type="match status" value="1"/>
</dbReference>
<dbReference type="PANTHER" id="PTHR12565:SF312">
    <property type="entry name" value="TRANSCRIPTION FACTOR BHLH74"/>
    <property type="match status" value="1"/>
</dbReference>
<organism evidence="7 8">
    <name type="scientific">Coptis chinensis</name>
    <dbReference type="NCBI Taxonomy" id="261450"/>
    <lineage>
        <taxon>Eukaryota</taxon>
        <taxon>Viridiplantae</taxon>
        <taxon>Streptophyta</taxon>
        <taxon>Embryophyta</taxon>
        <taxon>Tracheophyta</taxon>
        <taxon>Spermatophyta</taxon>
        <taxon>Magnoliopsida</taxon>
        <taxon>Ranunculales</taxon>
        <taxon>Ranunculaceae</taxon>
        <taxon>Coptidoideae</taxon>
        <taxon>Coptis</taxon>
    </lineage>
</organism>
<comment type="subcellular location">
    <subcellularLocation>
        <location evidence="1">Nucleus</location>
    </subcellularLocation>
</comment>
<feature type="compositionally biased region" description="Polar residues" evidence="5">
    <location>
        <begin position="165"/>
        <end position="179"/>
    </location>
</feature>
<dbReference type="GO" id="GO:0005634">
    <property type="term" value="C:nucleus"/>
    <property type="evidence" value="ECO:0007669"/>
    <property type="project" value="UniProtKB-SubCell"/>
</dbReference>
<dbReference type="EMBL" id="JADFTS010000002">
    <property type="protein sequence ID" value="KAF9621529.1"/>
    <property type="molecule type" value="Genomic_DNA"/>
</dbReference>
<keyword evidence="8" id="KW-1185">Reference proteome</keyword>
<dbReference type="OrthoDB" id="1609391at2759"/>
<evidence type="ECO:0000313" key="7">
    <source>
        <dbReference type="EMBL" id="KAF9621529.1"/>
    </source>
</evidence>
<dbReference type="InterPro" id="IPR011598">
    <property type="entry name" value="bHLH_dom"/>
</dbReference>
<evidence type="ECO:0000256" key="3">
    <source>
        <dbReference type="ARBA" id="ARBA00023163"/>
    </source>
</evidence>
<feature type="compositionally biased region" description="Basic and acidic residues" evidence="5">
    <location>
        <begin position="212"/>
        <end position="225"/>
    </location>
</feature>
<dbReference type="CDD" id="cd18919">
    <property type="entry name" value="bHLH_AtBPE_like"/>
    <property type="match status" value="1"/>
</dbReference>
<dbReference type="SMART" id="SM00353">
    <property type="entry name" value="HLH"/>
    <property type="match status" value="1"/>
</dbReference>
<dbReference type="SUPFAM" id="SSF47459">
    <property type="entry name" value="HLH, helix-loop-helix DNA-binding domain"/>
    <property type="match status" value="1"/>
</dbReference>
<sequence>MGDNGNHDLGFKLSNENKLNSRPSEMYMESENIVRTILSSELLPKSSNGADLIFSTGWDLSQNVEFKGSGLGSHNPISVSPFSVAMLETQGTNGTCHTQRYSVDPSLVELSPNLSNFSAMVSSFGLSEYNQITNFTSPDYPSAKEHGINKISRKAGNQGAVIQGDIQNSHEGGNGSSPDSMKRKRAPDFSSGITHSQFQGGDAELESVAGLKEQDGKKQKTEKNPGSRGKSTGKQAKDSSQNEQSSKDDYIHVRARRGQATNSHSLAERVRREKISQRMKYLQDLVPGCDKITGKALMLDEIINYVQSLQRQVEFLSMKLSTVNPELSVDIEQIISKDILCSRVGGSTILGFGPGISLSHTHPHISQGSVDGQLHPVPQIPTIWDDEFQNLIQMGLMPNPALESLGLDGKVGTC</sequence>
<comment type="caution">
    <text evidence="7">The sequence shown here is derived from an EMBL/GenBank/DDBJ whole genome shotgun (WGS) entry which is preliminary data.</text>
</comment>
<dbReference type="AlphaFoldDB" id="A0A835IQ90"/>
<evidence type="ECO:0000256" key="4">
    <source>
        <dbReference type="ARBA" id="ARBA00023242"/>
    </source>
</evidence>
<accession>A0A835IQ90</accession>
<keyword evidence="4" id="KW-0539">Nucleus</keyword>
<reference evidence="7 8" key="1">
    <citation type="submission" date="2020-10" db="EMBL/GenBank/DDBJ databases">
        <title>The Coptis chinensis genome and diversification of protoberbering-type alkaloids.</title>
        <authorList>
            <person name="Wang B."/>
            <person name="Shu S."/>
            <person name="Song C."/>
            <person name="Liu Y."/>
        </authorList>
    </citation>
    <scope>NUCLEOTIDE SEQUENCE [LARGE SCALE GENOMIC DNA]</scope>
    <source>
        <strain evidence="7">HL-2020</strain>
        <tissue evidence="7">Leaf</tissue>
    </source>
</reference>
<dbReference type="InterPro" id="IPR024097">
    <property type="entry name" value="bHLH_ZIP_TF"/>
</dbReference>
<feature type="compositionally biased region" description="Polar residues" evidence="5">
    <location>
        <begin position="229"/>
        <end position="244"/>
    </location>
</feature>
<dbReference type="FunFam" id="4.10.280.10:FF:000002">
    <property type="entry name" value="Basic helix-loop-helix transcription factor"/>
    <property type="match status" value="1"/>
</dbReference>
<protein>
    <recommendedName>
        <fullName evidence="6">BHLH domain-containing protein</fullName>
    </recommendedName>
</protein>
<dbReference type="GO" id="GO:0003700">
    <property type="term" value="F:DNA-binding transcription factor activity"/>
    <property type="evidence" value="ECO:0007669"/>
    <property type="project" value="TreeGrafter"/>
</dbReference>
<dbReference type="PANTHER" id="PTHR12565">
    <property type="entry name" value="STEROL REGULATORY ELEMENT-BINDING PROTEIN"/>
    <property type="match status" value="1"/>
</dbReference>
<evidence type="ECO:0000313" key="8">
    <source>
        <dbReference type="Proteomes" id="UP000631114"/>
    </source>
</evidence>
<feature type="region of interest" description="Disordered" evidence="5">
    <location>
        <begin position="165"/>
        <end position="250"/>
    </location>
</feature>
<keyword evidence="2" id="KW-0805">Transcription regulation</keyword>
<dbReference type="Pfam" id="PF00010">
    <property type="entry name" value="HLH"/>
    <property type="match status" value="1"/>
</dbReference>
<evidence type="ECO:0000256" key="1">
    <source>
        <dbReference type="ARBA" id="ARBA00004123"/>
    </source>
</evidence>
<evidence type="ECO:0000259" key="6">
    <source>
        <dbReference type="PROSITE" id="PS50888"/>
    </source>
</evidence>
<evidence type="ECO:0000256" key="5">
    <source>
        <dbReference type="SAM" id="MobiDB-lite"/>
    </source>
</evidence>
<dbReference type="GO" id="GO:0046983">
    <property type="term" value="F:protein dimerization activity"/>
    <property type="evidence" value="ECO:0007669"/>
    <property type="project" value="InterPro"/>
</dbReference>
<dbReference type="InterPro" id="IPR036638">
    <property type="entry name" value="HLH_DNA-bd_sf"/>
</dbReference>
<evidence type="ECO:0000256" key="2">
    <source>
        <dbReference type="ARBA" id="ARBA00023015"/>
    </source>
</evidence>
<keyword evidence="3" id="KW-0804">Transcription</keyword>
<name>A0A835IQ90_9MAGN</name>
<feature type="domain" description="BHLH" evidence="6">
    <location>
        <begin position="259"/>
        <end position="309"/>
    </location>
</feature>